<evidence type="ECO:0000313" key="2">
    <source>
        <dbReference type="EMBL" id="OGK43452.1"/>
    </source>
</evidence>
<dbReference type="AlphaFoldDB" id="A0A1F7IJD4"/>
<accession>A0A1F7IJD4</accession>
<protein>
    <submittedName>
        <fullName evidence="2">Uncharacterized protein</fullName>
    </submittedName>
</protein>
<evidence type="ECO:0000256" key="1">
    <source>
        <dbReference type="SAM" id="MobiDB-lite"/>
    </source>
</evidence>
<evidence type="ECO:0000313" key="3">
    <source>
        <dbReference type="Proteomes" id="UP000178040"/>
    </source>
</evidence>
<proteinExistence type="predicted"/>
<feature type="compositionally biased region" description="Polar residues" evidence="1">
    <location>
        <begin position="1"/>
        <end position="22"/>
    </location>
</feature>
<organism evidence="2 3">
    <name type="scientific">Candidatus Roizmanbacteria bacterium RIFCSPLOWO2_01_FULL_37_16</name>
    <dbReference type="NCBI Taxonomy" id="1802058"/>
    <lineage>
        <taxon>Bacteria</taxon>
        <taxon>Candidatus Roizmaniibacteriota</taxon>
    </lineage>
</organism>
<reference evidence="2 3" key="1">
    <citation type="journal article" date="2016" name="Nat. Commun.">
        <title>Thousands of microbial genomes shed light on interconnected biogeochemical processes in an aquifer system.</title>
        <authorList>
            <person name="Anantharaman K."/>
            <person name="Brown C.T."/>
            <person name="Hug L.A."/>
            <person name="Sharon I."/>
            <person name="Castelle C.J."/>
            <person name="Probst A.J."/>
            <person name="Thomas B.C."/>
            <person name="Singh A."/>
            <person name="Wilkins M.J."/>
            <person name="Karaoz U."/>
            <person name="Brodie E.L."/>
            <person name="Williams K.H."/>
            <person name="Hubbard S.S."/>
            <person name="Banfield J.F."/>
        </authorList>
    </citation>
    <scope>NUCLEOTIDE SEQUENCE [LARGE SCALE GENOMIC DNA]</scope>
</reference>
<feature type="region of interest" description="Disordered" evidence="1">
    <location>
        <begin position="1"/>
        <end position="26"/>
    </location>
</feature>
<name>A0A1F7IJD4_9BACT</name>
<gene>
    <name evidence="2" type="ORF">A3B40_01875</name>
</gene>
<dbReference type="Proteomes" id="UP000178040">
    <property type="component" value="Unassembled WGS sequence"/>
</dbReference>
<dbReference type="EMBL" id="MGAI01000050">
    <property type="protein sequence ID" value="OGK43452.1"/>
    <property type="molecule type" value="Genomic_DNA"/>
</dbReference>
<comment type="caution">
    <text evidence="2">The sequence shown here is derived from an EMBL/GenBank/DDBJ whole genome shotgun (WGS) entry which is preliminary data.</text>
</comment>
<sequence>MHDNSSSSGDQLKPPQTLQTNKPIDLDGILTRADQSGRPYLRKVIHQIGILTNSSIVGGDPGIVNENKPEAATFIASLDHYGFGSEEMPEYIAKVINKYLAATRFRDDRSWHETVRRTTSVADHVKVLQSSLQEQNVRPENPNSPLVLDTCIMASLAVGDIDGVVALIRGADTFTKTASPSRDTLSRVNGVLNSATTDVYVPEMAQNLNLKIAGLRGELGITR</sequence>